<dbReference type="Proteomes" id="UP000887576">
    <property type="component" value="Unplaced"/>
</dbReference>
<dbReference type="WBParaSite" id="JU765_v2.g18556.t1">
    <property type="protein sequence ID" value="JU765_v2.g18556.t1"/>
    <property type="gene ID" value="JU765_v2.g18556"/>
</dbReference>
<protein>
    <submittedName>
        <fullName evidence="2">COMM domain-containing protein 10</fullName>
    </submittedName>
</protein>
<organism evidence="1 2">
    <name type="scientific">Panagrolaimus sp. JU765</name>
    <dbReference type="NCBI Taxonomy" id="591449"/>
    <lineage>
        <taxon>Eukaryota</taxon>
        <taxon>Metazoa</taxon>
        <taxon>Ecdysozoa</taxon>
        <taxon>Nematoda</taxon>
        <taxon>Chromadorea</taxon>
        <taxon>Rhabditida</taxon>
        <taxon>Tylenchina</taxon>
        <taxon>Panagrolaimomorpha</taxon>
        <taxon>Panagrolaimoidea</taxon>
        <taxon>Panagrolaimidae</taxon>
        <taxon>Panagrolaimus</taxon>
    </lineage>
</organism>
<accession>A0AC34QQV9</accession>
<reference evidence="2" key="1">
    <citation type="submission" date="2022-11" db="UniProtKB">
        <authorList>
            <consortium name="WormBaseParasite"/>
        </authorList>
    </citation>
    <scope>IDENTIFICATION</scope>
</reference>
<name>A0AC34QQV9_9BILA</name>
<sequence length="187" mass="21401">MSLIVLPPGSKHGIQSINKIPSSSLKKMSEKILQLLPSTKSSDFSFFEDSNLTKAEFSLAINVLIGLWKQVAYHSLKPTKLIRELEAVELSQEVIEVFVNVWQQNSDQVLGRLRTLSRSGIPEFEKLNWGISIERATTFEPKKRQVRAMLEIDTSQGKKYAKLSFDELQKLHFQLQEIQKRIDSITK</sequence>
<evidence type="ECO:0000313" key="1">
    <source>
        <dbReference type="Proteomes" id="UP000887576"/>
    </source>
</evidence>
<proteinExistence type="predicted"/>
<evidence type="ECO:0000313" key="2">
    <source>
        <dbReference type="WBParaSite" id="JU765_v2.g18556.t1"/>
    </source>
</evidence>